<dbReference type="CDD" id="cd03215">
    <property type="entry name" value="ABC_Carb_Monos_II"/>
    <property type="match status" value="1"/>
</dbReference>
<keyword evidence="7 12" id="KW-0067">ATP-binding</keyword>
<dbReference type="InterPro" id="IPR003439">
    <property type="entry name" value="ABC_transporter-like_ATP-bd"/>
</dbReference>
<protein>
    <submittedName>
        <fullName evidence="12">Sugar ABC transporter ATP-binding protein</fullName>
    </submittedName>
</protein>
<dbReference type="GO" id="GO:0005886">
    <property type="term" value="C:plasma membrane"/>
    <property type="evidence" value="ECO:0007669"/>
    <property type="project" value="UniProtKB-SubCell"/>
</dbReference>
<proteinExistence type="predicted"/>
<dbReference type="RefSeq" id="WP_131155198.1">
    <property type="nucleotide sequence ID" value="NZ_CP036402.1"/>
</dbReference>
<evidence type="ECO:0000259" key="11">
    <source>
        <dbReference type="PROSITE" id="PS50893"/>
    </source>
</evidence>
<feature type="region of interest" description="Disordered" evidence="10">
    <location>
        <begin position="495"/>
        <end position="527"/>
    </location>
</feature>
<keyword evidence="3" id="KW-1003">Cell membrane</keyword>
<evidence type="ECO:0000256" key="1">
    <source>
        <dbReference type="ARBA" id="ARBA00004202"/>
    </source>
</evidence>
<dbReference type="PROSITE" id="PS50893">
    <property type="entry name" value="ABC_TRANSPORTER_2"/>
    <property type="match status" value="2"/>
</dbReference>
<dbReference type="KEGG" id="erz:ER308_11910"/>
<keyword evidence="2" id="KW-0813">Transport</keyword>
<evidence type="ECO:0000256" key="4">
    <source>
        <dbReference type="ARBA" id="ARBA00022597"/>
    </source>
</evidence>
<dbReference type="Pfam" id="PF00005">
    <property type="entry name" value="ABC_tran"/>
    <property type="match status" value="2"/>
</dbReference>
<dbReference type="InterPro" id="IPR050107">
    <property type="entry name" value="ABC_carbohydrate_import_ATPase"/>
</dbReference>
<accession>A0A411YGC6</accession>
<sequence>MSEPTPLLELQGIHKRFDSTVALDGVGFSVCRGEVHGLVGENGAGKSTLVKVSAGVHQPDEGRIFIGSKATRLASPREAEAAGIALIPQELDLFGELTVAENLFVGRRRPRTAWGGIDWKTMASAAAEVFERLGLCVPPRATVGQLSTANRQLVAIARALIGDARVLFMDEPTSALSDRETERLFRIIEDLRTQGVGVVYISHRLEEVFRLADRVTVLRDGSRVITDATRQLTADGVVRHMVGRELTEHYLRSDVEPGRERLRVEGLTKKGEFRDVSFALRAGEVVGVAGLIGAGRTEFAQTIFGLRKADAGRVLLDGDEVRISGPADAFAKGIAYVPEDRQLQGLVLPFIIRHNISLSSLGQVSHAGWITPRTERSMTEQLAERLHVRGARLTDPVNHLSGGNQQKTMLARCLARDPDILLLDEPTRGIDIGAKAEIYRQIDELAKAGKSLLVISSELEEVLGLADRVLVMREGRLVADLDRAEADRERVIGLATGTVASGDSDHEDPSANAEEGVPAEEQAEAPR</sequence>
<evidence type="ECO:0000256" key="2">
    <source>
        <dbReference type="ARBA" id="ARBA00022448"/>
    </source>
</evidence>
<keyword evidence="13" id="KW-1185">Reference proteome</keyword>
<evidence type="ECO:0000313" key="13">
    <source>
        <dbReference type="Proteomes" id="UP000291469"/>
    </source>
</evidence>
<dbReference type="SMART" id="SM00382">
    <property type="entry name" value="AAA"/>
    <property type="match status" value="2"/>
</dbReference>
<comment type="subcellular location">
    <subcellularLocation>
        <location evidence="1">Cell membrane</location>
        <topology evidence="1">Peripheral membrane protein</topology>
    </subcellularLocation>
</comment>
<keyword evidence="5" id="KW-0677">Repeat</keyword>
<dbReference type="AlphaFoldDB" id="A0A411YGC6"/>
<dbReference type="GO" id="GO:0005524">
    <property type="term" value="F:ATP binding"/>
    <property type="evidence" value="ECO:0007669"/>
    <property type="project" value="UniProtKB-KW"/>
</dbReference>
<evidence type="ECO:0000256" key="10">
    <source>
        <dbReference type="SAM" id="MobiDB-lite"/>
    </source>
</evidence>
<evidence type="ECO:0000256" key="7">
    <source>
        <dbReference type="ARBA" id="ARBA00022840"/>
    </source>
</evidence>
<dbReference type="CDD" id="cd03216">
    <property type="entry name" value="ABC_Carb_Monos_I"/>
    <property type="match status" value="1"/>
</dbReference>
<evidence type="ECO:0000256" key="6">
    <source>
        <dbReference type="ARBA" id="ARBA00022741"/>
    </source>
</evidence>
<reference evidence="12 13" key="1">
    <citation type="submission" date="2019-01" db="EMBL/GenBank/DDBJ databases">
        <title>Egibacter rhizosphaerae EGI 80759T.</title>
        <authorList>
            <person name="Chen D.-D."/>
            <person name="Tian Y."/>
            <person name="Jiao J.-Y."/>
            <person name="Zhang X.-T."/>
            <person name="Zhang Y.-G."/>
            <person name="Zhang Y."/>
            <person name="Xiao M."/>
            <person name="Shu W.-S."/>
            <person name="Li W.-J."/>
        </authorList>
    </citation>
    <scope>NUCLEOTIDE SEQUENCE [LARGE SCALE GENOMIC DNA]</scope>
    <source>
        <strain evidence="12 13">EGI 80759</strain>
    </source>
</reference>
<evidence type="ECO:0000256" key="8">
    <source>
        <dbReference type="ARBA" id="ARBA00022967"/>
    </source>
</evidence>
<dbReference type="PANTHER" id="PTHR43790:SF3">
    <property type="entry name" value="D-ALLOSE IMPORT ATP-BINDING PROTEIN ALSA-RELATED"/>
    <property type="match status" value="1"/>
</dbReference>
<keyword evidence="4" id="KW-0762">Sugar transport</keyword>
<name>A0A411YGC6_9ACTN</name>
<dbReference type="Gene3D" id="3.40.50.300">
    <property type="entry name" value="P-loop containing nucleotide triphosphate hydrolases"/>
    <property type="match status" value="2"/>
</dbReference>
<dbReference type="InterPro" id="IPR003593">
    <property type="entry name" value="AAA+_ATPase"/>
</dbReference>
<keyword evidence="6" id="KW-0547">Nucleotide-binding</keyword>
<dbReference type="EMBL" id="CP036402">
    <property type="protein sequence ID" value="QBI20201.1"/>
    <property type="molecule type" value="Genomic_DNA"/>
</dbReference>
<organism evidence="12 13">
    <name type="scientific">Egibacter rhizosphaerae</name>
    <dbReference type="NCBI Taxonomy" id="1670831"/>
    <lineage>
        <taxon>Bacteria</taxon>
        <taxon>Bacillati</taxon>
        <taxon>Actinomycetota</taxon>
        <taxon>Nitriliruptoria</taxon>
        <taxon>Egibacterales</taxon>
        <taxon>Egibacteraceae</taxon>
        <taxon>Egibacter</taxon>
    </lineage>
</organism>
<feature type="domain" description="ABC transporter" evidence="11">
    <location>
        <begin position="8"/>
        <end position="245"/>
    </location>
</feature>
<dbReference type="GO" id="GO:0016887">
    <property type="term" value="F:ATP hydrolysis activity"/>
    <property type="evidence" value="ECO:0007669"/>
    <property type="project" value="InterPro"/>
</dbReference>
<dbReference type="PANTHER" id="PTHR43790">
    <property type="entry name" value="CARBOHYDRATE TRANSPORT ATP-BINDING PROTEIN MG119-RELATED"/>
    <property type="match status" value="1"/>
</dbReference>
<evidence type="ECO:0000256" key="9">
    <source>
        <dbReference type="ARBA" id="ARBA00023136"/>
    </source>
</evidence>
<keyword evidence="9" id="KW-0472">Membrane</keyword>
<evidence type="ECO:0000256" key="5">
    <source>
        <dbReference type="ARBA" id="ARBA00022737"/>
    </source>
</evidence>
<dbReference type="OrthoDB" id="4326612at2"/>
<gene>
    <name evidence="12" type="ORF">ER308_11910</name>
</gene>
<dbReference type="FunFam" id="3.40.50.300:FF:000127">
    <property type="entry name" value="Ribose import ATP-binding protein RbsA"/>
    <property type="match status" value="1"/>
</dbReference>
<feature type="domain" description="ABC transporter" evidence="11">
    <location>
        <begin position="262"/>
        <end position="499"/>
    </location>
</feature>
<keyword evidence="8" id="KW-1278">Translocase</keyword>
<feature type="compositionally biased region" description="Acidic residues" evidence="10">
    <location>
        <begin position="517"/>
        <end position="527"/>
    </location>
</feature>
<dbReference type="Proteomes" id="UP000291469">
    <property type="component" value="Chromosome"/>
</dbReference>
<dbReference type="SUPFAM" id="SSF52540">
    <property type="entry name" value="P-loop containing nucleoside triphosphate hydrolases"/>
    <property type="match status" value="2"/>
</dbReference>
<evidence type="ECO:0000256" key="3">
    <source>
        <dbReference type="ARBA" id="ARBA00022475"/>
    </source>
</evidence>
<evidence type="ECO:0000313" key="12">
    <source>
        <dbReference type="EMBL" id="QBI20201.1"/>
    </source>
</evidence>
<dbReference type="InterPro" id="IPR027417">
    <property type="entry name" value="P-loop_NTPase"/>
</dbReference>